<dbReference type="PANTHER" id="PTHR13318">
    <property type="entry name" value="PARTNER OF PAIRED, ISOFORM B-RELATED"/>
    <property type="match status" value="1"/>
</dbReference>
<dbReference type="InterPro" id="IPR032675">
    <property type="entry name" value="LRR_dom_sf"/>
</dbReference>
<sequence>MSKLNVDCLAVLFENFTKESSGAYLLYNCALLDTQWNVVATPYLYKDPWQHWIYRSKNNSVAKNLIDTYYLCYQAHSNSNNNNRTTTGVQHKRIRSIDYNSINSIINNDFHFPRCDYIGMAKNLHIPALYQCVEIWYKSTHEDEAVDGEIEKYFLNFLKLFVDRARIKGCTFAESSSNPSYPIQLDHLEYLAITFNRLSVDLEYLNLGYFKCTDEALSILSKNCTSLKTFKITAHSCSDSALANFISSQKKLTKLKIRYAQDLRQTLDKIRSQAKTIVKLRILHCNLENCTVPFTGIAECVNLRSIYMRNIEKFSPKITLSQLLMPIAKNCEFHNVDFTKTPLPVDILVEIAKKSLTTLRRVHLMRPTHSKEEGNVDENLSDGIMALANFATNLCSFDRNILPEELNATCYLVNTIGKSLTRLDIESIEMADHDSSSLLICIGRKCPYLTILNINYYEFSVDSFIILLKGCRFMQSLTMMFSDSVNDEILELIGNYWSGTLKNLDIDECHNVTIEAVKKLRQELDIDIDISPEENDE</sequence>
<evidence type="ECO:0000313" key="1">
    <source>
        <dbReference type="EMBL" id="RHZ65142.1"/>
    </source>
</evidence>
<gene>
    <name evidence="1" type="ORF">Glove_319g141</name>
</gene>
<dbReference type="GO" id="GO:0031146">
    <property type="term" value="P:SCF-dependent proteasomal ubiquitin-dependent protein catabolic process"/>
    <property type="evidence" value="ECO:0007669"/>
    <property type="project" value="TreeGrafter"/>
</dbReference>
<organism evidence="1 2">
    <name type="scientific">Diversispora epigaea</name>
    <dbReference type="NCBI Taxonomy" id="1348612"/>
    <lineage>
        <taxon>Eukaryota</taxon>
        <taxon>Fungi</taxon>
        <taxon>Fungi incertae sedis</taxon>
        <taxon>Mucoromycota</taxon>
        <taxon>Glomeromycotina</taxon>
        <taxon>Glomeromycetes</taxon>
        <taxon>Diversisporales</taxon>
        <taxon>Diversisporaceae</taxon>
        <taxon>Diversispora</taxon>
    </lineage>
</organism>
<evidence type="ECO:0008006" key="3">
    <source>
        <dbReference type="Google" id="ProtNLM"/>
    </source>
</evidence>
<comment type="caution">
    <text evidence="1">The sequence shown here is derived from an EMBL/GenBank/DDBJ whole genome shotgun (WGS) entry which is preliminary data.</text>
</comment>
<accession>A0A397HQ33</accession>
<proteinExistence type="predicted"/>
<dbReference type="OrthoDB" id="2364652at2759"/>
<keyword evidence="2" id="KW-1185">Reference proteome</keyword>
<dbReference type="Proteomes" id="UP000266861">
    <property type="component" value="Unassembled WGS sequence"/>
</dbReference>
<dbReference type="GO" id="GO:0019005">
    <property type="term" value="C:SCF ubiquitin ligase complex"/>
    <property type="evidence" value="ECO:0007669"/>
    <property type="project" value="TreeGrafter"/>
</dbReference>
<protein>
    <recommendedName>
        <fullName evidence="3">F-box domain-containing protein</fullName>
    </recommendedName>
</protein>
<reference evidence="1 2" key="1">
    <citation type="submission" date="2018-08" db="EMBL/GenBank/DDBJ databases">
        <title>Genome and evolution of the arbuscular mycorrhizal fungus Diversispora epigaea (formerly Glomus versiforme) and its bacterial endosymbionts.</title>
        <authorList>
            <person name="Sun X."/>
            <person name="Fei Z."/>
            <person name="Harrison M."/>
        </authorList>
    </citation>
    <scope>NUCLEOTIDE SEQUENCE [LARGE SCALE GENOMIC DNA]</scope>
    <source>
        <strain evidence="1 2">IT104</strain>
    </source>
</reference>
<dbReference type="STRING" id="1348612.A0A397HQ33"/>
<dbReference type="EMBL" id="PQFF01000291">
    <property type="protein sequence ID" value="RHZ65142.1"/>
    <property type="molecule type" value="Genomic_DNA"/>
</dbReference>
<dbReference type="Gene3D" id="3.80.10.10">
    <property type="entry name" value="Ribonuclease Inhibitor"/>
    <property type="match status" value="1"/>
</dbReference>
<evidence type="ECO:0000313" key="2">
    <source>
        <dbReference type="Proteomes" id="UP000266861"/>
    </source>
</evidence>
<dbReference type="AlphaFoldDB" id="A0A397HQ33"/>
<name>A0A397HQ33_9GLOM</name>
<dbReference type="SUPFAM" id="SSF52047">
    <property type="entry name" value="RNI-like"/>
    <property type="match status" value="1"/>
</dbReference>